<evidence type="ECO:0000313" key="2">
    <source>
        <dbReference type="Proteomes" id="UP000054018"/>
    </source>
</evidence>
<protein>
    <submittedName>
        <fullName evidence="1">Unplaced genomic scaffold scaffold_65, whole genome shotgun sequence</fullName>
    </submittedName>
</protein>
<keyword evidence="2" id="KW-1185">Reference proteome</keyword>
<organism evidence="1 2">
    <name type="scientific">Pisolithus microcarpus 441</name>
    <dbReference type="NCBI Taxonomy" id="765257"/>
    <lineage>
        <taxon>Eukaryota</taxon>
        <taxon>Fungi</taxon>
        <taxon>Dikarya</taxon>
        <taxon>Basidiomycota</taxon>
        <taxon>Agaricomycotina</taxon>
        <taxon>Agaricomycetes</taxon>
        <taxon>Agaricomycetidae</taxon>
        <taxon>Boletales</taxon>
        <taxon>Sclerodermatineae</taxon>
        <taxon>Pisolithaceae</taxon>
        <taxon>Pisolithus</taxon>
    </lineage>
</organism>
<reference evidence="2" key="2">
    <citation type="submission" date="2015-01" db="EMBL/GenBank/DDBJ databases">
        <title>Evolutionary Origins and Diversification of the Mycorrhizal Mutualists.</title>
        <authorList>
            <consortium name="DOE Joint Genome Institute"/>
            <consortium name="Mycorrhizal Genomics Consortium"/>
            <person name="Kohler A."/>
            <person name="Kuo A."/>
            <person name="Nagy L.G."/>
            <person name="Floudas D."/>
            <person name="Copeland A."/>
            <person name="Barry K.W."/>
            <person name="Cichocki N."/>
            <person name="Veneault-Fourrey C."/>
            <person name="LaButti K."/>
            <person name="Lindquist E.A."/>
            <person name="Lipzen A."/>
            <person name="Lundell T."/>
            <person name="Morin E."/>
            <person name="Murat C."/>
            <person name="Riley R."/>
            <person name="Ohm R."/>
            <person name="Sun H."/>
            <person name="Tunlid A."/>
            <person name="Henrissat B."/>
            <person name="Grigoriev I.V."/>
            <person name="Hibbett D.S."/>
            <person name="Martin F."/>
        </authorList>
    </citation>
    <scope>NUCLEOTIDE SEQUENCE [LARGE SCALE GENOMIC DNA]</scope>
    <source>
        <strain evidence="2">441</strain>
    </source>
</reference>
<gene>
    <name evidence="1" type="ORF">PISMIDRAFT_681104</name>
</gene>
<dbReference type="Proteomes" id="UP000054018">
    <property type="component" value="Unassembled WGS sequence"/>
</dbReference>
<dbReference type="EMBL" id="KN833749">
    <property type="protein sequence ID" value="KIK21640.1"/>
    <property type="molecule type" value="Genomic_DNA"/>
</dbReference>
<evidence type="ECO:0000313" key="1">
    <source>
        <dbReference type="EMBL" id="KIK21640.1"/>
    </source>
</evidence>
<reference evidence="1 2" key="1">
    <citation type="submission" date="2014-04" db="EMBL/GenBank/DDBJ databases">
        <authorList>
            <consortium name="DOE Joint Genome Institute"/>
            <person name="Kuo A."/>
            <person name="Kohler A."/>
            <person name="Costa M.D."/>
            <person name="Nagy L.G."/>
            <person name="Floudas D."/>
            <person name="Copeland A."/>
            <person name="Barry K.W."/>
            <person name="Cichocki N."/>
            <person name="Veneault-Fourrey C."/>
            <person name="LaButti K."/>
            <person name="Lindquist E.A."/>
            <person name="Lipzen A."/>
            <person name="Lundell T."/>
            <person name="Morin E."/>
            <person name="Murat C."/>
            <person name="Sun H."/>
            <person name="Tunlid A."/>
            <person name="Henrissat B."/>
            <person name="Grigoriev I.V."/>
            <person name="Hibbett D.S."/>
            <person name="Martin F."/>
            <person name="Nordberg H.P."/>
            <person name="Cantor M.N."/>
            <person name="Hua S.X."/>
        </authorList>
    </citation>
    <scope>NUCLEOTIDE SEQUENCE [LARGE SCALE GENOMIC DNA]</scope>
    <source>
        <strain evidence="1 2">441</strain>
    </source>
</reference>
<name>A0A0C9YA98_9AGAM</name>
<proteinExistence type="predicted"/>
<sequence length="72" mass="8155">MFKWPATESLLISSRLAATLKYRRGLFPWEDIDELSKQFAGHHVLDISLEVVRTSFCEVEAHGDCCVTLPSC</sequence>
<accession>A0A0C9YA98</accession>
<dbReference type="AlphaFoldDB" id="A0A0C9YA98"/>
<dbReference type="HOGENOM" id="CLU_2723171_0_0_1"/>